<dbReference type="AlphaFoldDB" id="A0A6M3LF59"/>
<accession>A0A6M3LF59</accession>
<proteinExistence type="predicted"/>
<gene>
    <name evidence="1" type="ORF">MM415B03270_0006</name>
</gene>
<dbReference type="EMBL" id="MT143008">
    <property type="protein sequence ID" value="QJA91715.1"/>
    <property type="molecule type" value="Genomic_DNA"/>
</dbReference>
<sequence length="162" mass="18045">MALNDEAKIGNLKRSIDLYCKTQLDTAEGLNIDYDGLPFNDSASGVIGWVQPRILSPNPIQFFPSGGSGQYAEQVPVILQFNIFVKKSGVTTTSLHYDLRDAVAGYFKVGQDINLYESTGTTVQTVLRIREISSDQPMPESNELFHYLYAVELGFTRRTNKS</sequence>
<evidence type="ECO:0000313" key="1">
    <source>
        <dbReference type="EMBL" id="QJA91715.1"/>
    </source>
</evidence>
<name>A0A6M3LF59_9ZZZZ</name>
<organism evidence="1">
    <name type="scientific">viral metagenome</name>
    <dbReference type="NCBI Taxonomy" id="1070528"/>
    <lineage>
        <taxon>unclassified sequences</taxon>
        <taxon>metagenomes</taxon>
        <taxon>organismal metagenomes</taxon>
    </lineage>
</organism>
<protein>
    <submittedName>
        <fullName evidence="1">Uncharacterized protein</fullName>
    </submittedName>
</protein>
<reference evidence="1" key="1">
    <citation type="submission" date="2020-03" db="EMBL/GenBank/DDBJ databases">
        <title>The deep terrestrial virosphere.</title>
        <authorList>
            <person name="Holmfeldt K."/>
            <person name="Nilsson E."/>
            <person name="Simone D."/>
            <person name="Lopez-Fernandez M."/>
            <person name="Wu X."/>
            <person name="de Brujin I."/>
            <person name="Lundin D."/>
            <person name="Andersson A."/>
            <person name="Bertilsson S."/>
            <person name="Dopson M."/>
        </authorList>
    </citation>
    <scope>NUCLEOTIDE SEQUENCE</scope>
    <source>
        <strain evidence="1">MM415B03270</strain>
    </source>
</reference>